<evidence type="ECO:0000313" key="2">
    <source>
        <dbReference type="Proteomes" id="UP000190541"/>
    </source>
</evidence>
<dbReference type="EMBL" id="FUYS01000012">
    <property type="protein sequence ID" value="SKB89452.1"/>
    <property type="molecule type" value="Genomic_DNA"/>
</dbReference>
<reference evidence="1 2" key="1">
    <citation type="submission" date="2017-02" db="EMBL/GenBank/DDBJ databases">
        <authorList>
            <person name="Peterson S.W."/>
        </authorList>
    </citation>
    <scope>NUCLEOTIDE SEQUENCE [LARGE SCALE GENOMIC DNA]</scope>
    <source>
        <strain evidence="1 2">DSM 22899</strain>
    </source>
</reference>
<evidence type="ECO:0000313" key="1">
    <source>
        <dbReference type="EMBL" id="SKB89452.1"/>
    </source>
</evidence>
<dbReference type="AlphaFoldDB" id="A0A1T5EZT4"/>
<dbReference type="STRING" id="623280.SAMN05660226_03687"/>
<proteinExistence type="predicted"/>
<name>A0A1T5EZT4_9SPHI</name>
<sequence length="189" mass="20921">MNRREALARVAWIMGGAVVGANLFLEGCTRKATKHVEGLFEPEMVDFLGDVADTILPPTSSPGAKEAGVGAFIPVMVKDCYTANEQKTFVDGLGKLEDAADEKFGRKFQELNATERTELLAAIDKEAKDYQKSKTAEDPDHYFHLFKQLTLLGFFTSELGATKALRYVQIPGRYDGDYPYKKGDKAWAT</sequence>
<keyword evidence="2" id="KW-1185">Reference proteome</keyword>
<dbReference type="Pfam" id="PF13618">
    <property type="entry name" value="Gluconate_2-dh3"/>
    <property type="match status" value="1"/>
</dbReference>
<dbReference type="Proteomes" id="UP000190541">
    <property type="component" value="Unassembled WGS sequence"/>
</dbReference>
<gene>
    <name evidence="1" type="ORF">SAMN05660226_03687</name>
</gene>
<organism evidence="1 2">
    <name type="scientific">Parapedobacter luteus</name>
    <dbReference type="NCBI Taxonomy" id="623280"/>
    <lineage>
        <taxon>Bacteria</taxon>
        <taxon>Pseudomonadati</taxon>
        <taxon>Bacteroidota</taxon>
        <taxon>Sphingobacteriia</taxon>
        <taxon>Sphingobacteriales</taxon>
        <taxon>Sphingobacteriaceae</taxon>
        <taxon>Parapedobacter</taxon>
    </lineage>
</organism>
<dbReference type="InterPro" id="IPR027056">
    <property type="entry name" value="Gluconate_2DH_su3"/>
</dbReference>
<accession>A0A1T5EZT4</accession>
<dbReference type="OrthoDB" id="6385145at2"/>
<dbReference type="RefSeq" id="WP_079718314.1">
    <property type="nucleotide sequence ID" value="NZ_FUYS01000012.1"/>
</dbReference>
<protein>
    <submittedName>
        <fullName evidence="1">Gluconate 2-dehydrogenase subunit 3</fullName>
    </submittedName>
</protein>